<keyword evidence="3" id="KW-1185">Reference proteome</keyword>
<dbReference type="GO" id="GO:0003995">
    <property type="term" value="F:acyl-CoA dehydrogenase activity"/>
    <property type="evidence" value="ECO:0007669"/>
    <property type="project" value="InterPro"/>
</dbReference>
<comment type="caution">
    <text evidence="2">The sequence shown here is derived from an EMBL/GenBank/DDBJ whole genome shotgun (WGS) entry which is preliminary data.</text>
</comment>
<dbReference type="GO" id="GO:0050660">
    <property type="term" value="F:flavin adenine dinucleotide binding"/>
    <property type="evidence" value="ECO:0007669"/>
    <property type="project" value="InterPro"/>
</dbReference>
<gene>
    <name evidence="2" type="ORF">K2173_000002</name>
</gene>
<dbReference type="AlphaFoldDB" id="A0AAV8SNG8"/>
<evidence type="ECO:0000259" key="1">
    <source>
        <dbReference type="Pfam" id="PF02771"/>
    </source>
</evidence>
<dbReference type="Proteomes" id="UP001159364">
    <property type="component" value="Linkage Group LG09"/>
</dbReference>
<dbReference type="PANTHER" id="PTHR43188:SF1">
    <property type="entry name" value="ACYL-COA DEHYDROGENASE"/>
    <property type="match status" value="1"/>
</dbReference>
<sequence length="132" mass="14668">MTVKVTSAIQEGDDSAGRARTSYFDSQPLDVSVAFPQATPASSFPPCVSDYFQFDDLLSPDEQALRWKVRSVMEKEVAPIMAEYWEKAKFPFHVIPSLGALGIAGGTIRVSFWVSVDLYCIGNEFKFGDVWC</sequence>
<accession>A0AAV8SNG8</accession>
<organism evidence="2 3">
    <name type="scientific">Erythroxylum novogranatense</name>
    <dbReference type="NCBI Taxonomy" id="1862640"/>
    <lineage>
        <taxon>Eukaryota</taxon>
        <taxon>Viridiplantae</taxon>
        <taxon>Streptophyta</taxon>
        <taxon>Embryophyta</taxon>
        <taxon>Tracheophyta</taxon>
        <taxon>Spermatophyta</taxon>
        <taxon>Magnoliopsida</taxon>
        <taxon>eudicotyledons</taxon>
        <taxon>Gunneridae</taxon>
        <taxon>Pentapetalae</taxon>
        <taxon>rosids</taxon>
        <taxon>fabids</taxon>
        <taxon>Malpighiales</taxon>
        <taxon>Erythroxylaceae</taxon>
        <taxon>Erythroxylum</taxon>
    </lineage>
</organism>
<dbReference type="InterPro" id="IPR009100">
    <property type="entry name" value="AcylCoA_DH/oxidase_NM_dom_sf"/>
</dbReference>
<reference evidence="2 3" key="1">
    <citation type="submission" date="2021-09" db="EMBL/GenBank/DDBJ databases">
        <title>Genomic insights and catalytic innovation underlie evolution of tropane alkaloids biosynthesis.</title>
        <authorList>
            <person name="Wang Y.-J."/>
            <person name="Tian T."/>
            <person name="Huang J.-P."/>
            <person name="Huang S.-X."/>
        </authorList>
    </citation>
    <scope>NUCLEOTIDE SEQUENCE [LARGE SCALE GENOMIC DNA]</scope>
    <source>
        <strain evidence="2">KIB-2018</strain>
        <tissue evidence="2">Leaf</tissue>
    </source>
</reference>
<evidence type="ECO:0000313" key="3">
    <source>
        <dbReference type="Proteomes" id="UP001159364"/>
    </source>
</evidence>
<name>A0AAV8SNG8_9ROSI</name>
<dbReference type="InterPro" id="IPR045008">
    <property type="entry name" value="ACX4-like"/>
</dbReference>
<dbReference type="Gene3D" id="1.10.540.10">
    <property type="entry name" value="Acyl-CoA dehydrogenase/oxidase, N-terminal domain"/>
    <property type="match status" value="1"/>
</dbReference>
<dbReference type="Pfam" id="PF02771">
    <property type="entry name" value="Acyl-CoA_dh_N"/>
    <property type="match status" value="1"/>
</dbReference>
<proteinExistence type="predicted"/>
<protein>
    <recommendedName>
        <fullName evidence="1">Acyl-CoA dehydrogenase/oxidase N-terminal domain-containing protein</fullName>
    </recommendedName>
</protein>
<dbReference type="GO" id="GO:0005777">
    <property type="term" value="C:peroxisome"/>
    <property type="evidence" value="ECO:0007669"/>
    <property type="project" value="TreeGrafter"/>
</dbReference>
<dbReference type="SUPFAM" id="SSF56645">
    <property type="entry name" value="Acyl-CoA dehydrogenase NM domain-like"/>
    <property type="match status" value="1"/>
</dbReference>
<dbReference type="GO" id="GO:0006635">
    <property type="term" value="P:fatty acid beta-oxidation"/>
    <property type="evidence" value="ECO:0007669"/>
    <property type="project" value="InterPro"/>
</dbReference>
<feature type="domain" description="Acyl-CoA dehydrogenase/oxidase N-terminal" evidence="1">
    <location>
        <begin position="59"/>
        <end position="109"/>
    </location>
</feature>
<dbReference type="PANTHER" id="PTHR43188">
    <property type="entry name" value="ACYL-COENZYME A OXIDASE"/>
    <property type="match status" value="1"/>
</dbReference>
<evidence type="ECO:0000313" key="2">
    <source>
        <dbReference type="EMBL" id="KAJ8753748.1"/>
    </source>
</evidence>
<dbReference type="EMBL" id="JAIWQS010000009">
    <property type="protein sequence ID" value="KAJ8753748.1"/>
    <property type="molecule type" value="Genomic_DNA"/>
</dbReference>
<dbReference type="InterPro" id="IPR037069">
    <property type="entry name" value="AcylCoA_DH/ox_N_sf"/>
</dbReference>
<dbReference type="InterPro" id="IPR013786">
    <property type="entry name" value="AcylCoA_DH/ox_N"/>
</dbReference>